<dbReference type="InterPro" id="IPR011711">
    <property type="entry name" value="GntR_C"/>
</dbReference>
<dbReference type="AlphaFoldDB" id="A0A7S8C310"/>
<keyword evidence="2" id="KW-0238">DNA-binding</keyword>
<name>A0A7S8C310_9HYPH</name>
<dbReference type="InterPro" id="IPR036388">
    <property type="entry name" value="WH-like_DNA-bd_sf"/>
</dbReference>
<reference evidence="5 6" key="1">
    <citation type="submission" date="2020-06" db="EMBL/GenBank/DDBJ databases">
        <title>Genome sequence of 2 isolates from Red Sea Mangroves.</title>
        <authorList>
            <person name="Sefrji F."/>
            <person name="Michoud G."/>
            <person name="Merlino G."/>
            <person name="Daffonchio D."/>
        </authorList>
    </citation>
    <scope>NUCLEOTIDE SEQUENCE [LARGE SCALE GENOMIC DNA]</scope>
    <source>
        <strain evidence="5 6">R1DC25</strain>
    </source>
</reference>
<sequence length="255" mass="28138">MATRKPVEIGQDSGARLERAPSLPDEIARMLRDEVNKGTLKPGDRLPTEQQLCRMFGVSRPVVREAISQLKYDGVLESFQGRGVFVREDTGGSSFRIDEPDLNNQKELAHILELLISIEVAATALAAERRSEKDLQTIKAALDAMAKAIDDGESGVDEDVAFHRSIVEATENPFFIALVTFLESRVRNLIRAARASTARFEGLAYKVQQEHEAIYDAIVAADPVAAKDAAERHLRNAAARLELYREEKGSLRPAG</sequence>
<dbReference type="PANTHER" id="PTHR43537:SF44">
    <property type="entry name" value="GNTR FAMILY REGULATORY PROTEIN"/>
    <property type="match status" value="1"/>
</dbReference>
<evidence type="ECO:0000313" key="6">
    <source>
        <dbReference type="Proteomes" id="UP000593594"/>
    </source>
</evidence>
<feature type="domain" description="HTH gntR-type" evidence="4">
    <location>
        <begin position="21"/>
        <end position="89"/>
    </location>
</feature>
<dbReference type="PANTHER" id="PTHR43537">
    <property type="entry name" value="TRANSCRIPTIONAL REGULATOR, GNTR FAMILY"/>
    <property type="match status" value="1"/>
</dbReference>
<dbReference type="PROSITE" id="PS50949">
    <property type="entry name" value="HTH_GNTR"/>
    <property type="match status" value="1"/>
</dbReference>
<dbReference type="Proteomes" id="UP000593594">
    <property type="component" value="Chromosome"/>
</dbReference>
<keyword evidence="6" id="KW-1185">Reference proteome</keyword>
<evidence type="ECO:0000256" key="3">
    <source>
        <dbReference type="ARBA" id="ARBA00023163"/>
    </source>
</evidence>
<dbReference type="Gene3D" id="1.20.120.530">
    <property type="entry name" value="GntR ligand-binding domain-like"/>
    <property type="match status" value="1"/>
</dbReference>
<dbReference type="PRINTS" id="PR00035">
    <property type="entry name" value="HTHGNTR"/>
</dbReference>
<dbReference type="SMART" id="SM00345">
    <property type="entry name" value="HTH_GNTR"/>
    <property type="match status" value="1"/>
</dbReference>
<evidence type="ECO:0000256" key="2">
    <source>
        <dbReference type="ARBA" id="ARBA00023125"/>
    </source>
</evidence>
<proteinExistence type="predicted"/>
<evidence type="ECO:0000256" key="1">
    <source>
        <dbReference type="ARBA" id="ARBA00023015"/>
    </source>
</evidence>
<dbReference type="InterPro" id="IPR000524">
    <property type="entry name" value="Tscrpt_reg_HTH_GntR"/>
</dbReference>
<dbReference type="SUPFAM" id="SSF46785">
    <property type="entry name" value="Winged helix' DNA-binding domain"/>
    <property type="match status" value="1"/>
</dbReference>
<dbReference type="Pfam" id="PF07729">
    <property type="entry name" value="FCD"/>
    <property type="match status" value="1"/>
</dbReference>
<dbReference type="EMBL" id="CP058214">
    <property type="protein sequence ID" value="QPC42469.1"/>
    <property type="molecule type" value="Genomic_DNA"/>
</dbReference>
<keyword evidence="3" id="KW-0804">Transcription</keyword>
<dbReference type="InterPro" id="IPR036390">
    <property type="entry name" value="WH_DNA-bd_sf"/>
</dbReference>
<protein>
    <submittedName>
        <fullName evidence="5">FadR family transcriptional regulator</fullName>
    </submittedName>
</protein>
<evidence type="ECO:0000313" key="5">
    <source>
        <dbReference type="EMBL" id="QPC42469.1"/>
    </source>
</evidence>
<organism evidence="5 6">
    <name type="scientific">Kaustia mangrovi</name>
    <dbReference type="NCBI Taxonomy" id="2593653"/>
    <lineage>
        <taxon>Bacteria</taxon>
        <taxon>Pseudomonadati</taxon>
        <taxon>Pseudomonadota</taxon>
        <taxon>Alphaproteobacteria</taxon>
        <taxon>Hyphomicrobiales</taxon>
        <taxon>Parvibaculaceae</taxon>
        <taxon>Kaustia</taxon>
    </lineage>
</organism>
<dbReference type="InterPro" id="IPR008920">
    <property type="entry name" value="TF_FadR/GntR_C"/>
</dbReference>
<keyword evidence="1" id="KW-0805">Transcription regulation</keyword>
<dbReference type="GO" id="GO:0003700">
    <property type="term" value="F:DNA-binding transcription factor activity"/>
    <property type="evidence" value="ECO:0007669"/>
    <property type="project" value="InterPro"/>
</dbReference>
<dbReference type="SMART" id="SM00895">
    <property type="entry name" value="FCD"/>
    <property type="match status" value="1"/>
</dbReference>
<accession>A0A7S8C310</accession>
<dbReference type="GO" id="GO:0003677">
    <property type="term" value="F:DNA binding"/>
    <property type="evidence" value="ECO:0007669"/>
    <property type="project" value="UniProtKB-KW"/>
</dbReference>
<dbReference type="KEGG" id="kmn:HW532_06950"/>
<dbReference type="SUPFAM" id="SSF48008">
    <property type="entry name" value="GntR ligand-binding domain-like"/>
    <property type="match status" value="1"/>
</dbReference>
<dbReference type="CDD" id="cd07377">
    <property type="entry name" value="WHTH_GntR"/>
    <property type="match status" value="1"/>
</dbReference>
<evidence type="ECO:0000259" key="4">
    <source>
        <dbReference type="PROSITE" id="PS50949"/>
    </source>
</evidence>
<dbReference type="Gene3D" id="1.10.10.10">
    <property type="entry name" value="Winged helix-like DNA-binding domain superfamily/Winged helix DNA-binding domain"/>
    <property type="match status" value="1"/>
</dbReference>
<dbReference type="Pfam" id="PF00392">
    <property type="entry name" value="GntR"/>
    <property type="match status" value="1"/>
</dbReference>
<gene>
    <name evidence="5" type="ORF">HW532_06950</name>
</gene>